<evidence type="ECO:0000313" key="5">
    <source>
        <dbReference type="EMBL" id="EPB69824.1"/>
    </source>
</evidence>
<dbReference type="Proteomes" id="UP000054495">
    <property type="component" value="Unassembled WGS sequence"/>
</dbReference>
<dbReference type="GO" id="GO:0051536">
    <property type="term" value="F:iron-sulfur cluster binding"/>
    <property type="evidence" value="ECO:0007669"/>
    <property type="project" value="UniProtKB-KW"/>
</dbReference>
<feature type="domain" description="Aconitase/3-isopropylmalate dehydratase large subunit alpha/beta/alpha" evidence="4">
    <location>
        <begin position="58"/>
        <end position="120"/>
    </location>
</feature>
<evidence type="ECO:0000256" key="3">
    <source>
        <dbReference type="ARBA" id="ARBA00023014"/>
    </source>
</evidence>
<dbReference type="InterPro" id="IPR015931">
    <property type="entry name" value="Acnase/IPM_dHydase_lsu_aba_1/3"/>
</dbReference>
<dbReference type="PROSITE" id="PS01244">
    <property type="entry name" value="ACONITASE_2"/>
    <property type="match status" value="1"/>
</dbReference>
<evidence type="ECO:0000256" key="1">
    <source>
        <dbReference type="ARBA" id="ARBA00022723"/>
    </source>
</evidence>
<dbReference type="EMBL" id="KE125250">
    <property type="protein sequence ID" value="EPB69824.1"/>
    <property type="molecule type" value="Genomic_DNA"/>
</dbReference>
<dbReference type="InterPro" id="IPR036008">
    <property type="entry name" value="Aconitase_4Fe-4S_dom"/>
</dbReference>
<dbReference type="AlphaFoldDB" id="A0A0D6LD80"/>
<dbReference type="PANTHER" id="PTHR11670">
    <property type="entry name" value="ACONITASE/IRON-RESPONSIVE ELEMENT FAMILY MEMBER"/>
    <property type="match status" value="1"/>
</dbReference>
<keyword evidence="2" id="KW-0408">Iron</keyword>
<dbReference type="InterPro" id="IPR018136">
    <property type="entry name" value="Aconitase_4Fe-4S_BS"/>
</dbReference>
<organism evidence="5 6">
    <name type="scientific">Ancylostoma ceylanicum</name>
    <dbReference type="NCBI Taxonomy" id="53326"/>
    <lineage>
        <taxon>Eukaryota</taxon>
        <taxon>Metazoa</taxon>
        <taxon>Ecdysozoa</taxon>
        <taxon>Nematoda</taxon>
        <taxon>Chromadorea</taxon>
        <taxon>Rhabditida</taxon>
        <taxon>Rhabditina</taxon>
        <taxon>Rhabditomorpha</taxon>
        <taxon>Strongyloidea</taxon>
        <taxon>Ancylostomatidae</taxon>
        <taxon>Ancylostomatinae</taxon>
        <taxon>Ancylostoma</taxon>
    </lineage>
</organism>
<protein>
    <recommendedName>
        <fullName evidence="4">Aconitase/3-isopropylmalate dehydratase large subunit alpha/beta/alpha domain-containing protein</fullName>
    </recommendedName>
</protein>
<dbReference type="Pfam" id="PF00330">
    <property type="entry name" value="Aconitase"/>
    <property type="match status" value="1"/>
</dbReference>
<proteinExistence type="predicted"/>
<dbReference type="Gene3D" id="3.30.499.10">
    <property type="entry name" value="Aconitase, domain 3"/>
    <property type="match status" value="1"/>
</dbReference>
<dbReference type="InterPro" id="IPR006249">
    <property type="entry name" value="Aconitase/IRP2"/>
</dbReference>
<dbReference type="InterPro" id="IPR001030">
    <property type="entry name" value="Acoase/IPM_deHydtase_lsu_aba"/>
</dbReference>
<dbReference type="GO" id="GO:0046872">
    <property type="term" value="F:metal ion binding"/>
    <property type="evidence" value="ECO:0007669"/>
    <property type="project" value="UniProtKB-KW"/>
</dbReference>
<dbReference type="SUPFAM" id="SSF53732">
    <property type="entry name" value="Aconitase iron-sulfur domain"/>
    <property type="match status" value="1"/>
</dbReference>
<accession>A0A0D6LD80</accession>
<keyword evidence="3" id="KW-0411">Iron-sulfur</keyword>
<keyword evidence="6" id="KW-1185">Reference proteome</keyword>
<evidence type="ECO:0000313" key="6">
    <source>
        <dbReference type="Proteomes" id="UP000054495"/>
    </source>
</evidence>
<reference evidence="5 6" key="1">
    <citation type="submission" date="2013-05" db="EMBL/GenBank/DDBJ databases">
        <title>Draft genome of the parasitic nematode Anyclostoma ceylanicum.</title>
        <authorList>
            <person name="Mitreva M."/>
        </authorList>
    </citation>
    <scope>NUCLEOTIDE SEQUENCE [LARGE SCALE GENOMIC DNA]</scope>
</reference>
<name>A0A0D6LD80_9BILA</name>
<gene>
    <name evidence="5" type="ORF">ANCCEY_11084</name>
</gene>
<sequence>MCPEYGATVGFFPVDRRTVDYLRQTGRDEHYCKRVESYLKANKMFVEYGNPKYKTAYTQAVELGLCTQPYTKTSLSPGSRVVTKYLEASGLLPYLQKLGFHIAGYGCMTCIGNSGPLDEDVSKAIEQVLSQIT</sequence>
<evidence type="ECO:0000256" key="2">
    <source>
        <dbReference type="ARBA" id="ARBA00023004"/>
    </source>
</evidence>
<evidence type="ECO:0000259" key="4">
    <source>
        <dbReference type="Pfam" id="PF00330"/>
    </source>
</evidence>
<keyword evidence="1" id="KW-0479">Metal-binding</keyword>